<name>A0A5B7CVH3_PORTR</name>
<dbReference type="AlphaFoldDB" id="A0A5B7CVH3"/>
<accession>A0A5B7CVH3</accession>
<keyword evidence="2" id="KW-1185">Reference proteome</keyword>
<organism evidence="1 2">
    <name type="scientific">Portunus trituberculatus</name>
    <name type="common">Swimming crab</name>
    <name type="synonym">Neptunus trituberculatus</name>
    <dbReference type="NCBI Taxonomy" id="210409"/>
    <lineage>
        <taxon>Eukaryota</taxon>
        <taxon>Metazoa</taxon>
        <taxon>Ecdysozoa</taxon>
        <taxon>Arthropoda</taxon>
        <taxon>Crustacea</taxon>
        <taxon>Multicrustacea</taxon>
        <taxon>Malacostraca</taxon>
        <taxon>Eumalacostraca</taxon>
        <taxon>Eucarida</taxon>
        <taxon>Decapoda</taxon>
        <taxon>Pleocyemata</taxon>
        <taxon>Brachyura</taxon>
        <taxon>Eubrachyura</taxon>
        <taxon>Portunoidea</taxon>
        <taxon>Portunidae</taxon>
        <taxon>Portuninae</taxon>
        <taxon>Portunus</taxon>
    </lineage>
</organism>
<evidence type="ECO:0000313" key="1">
    <source>
        <dbReference type="EMBL" id="MPC13125.1"/>
    </source>
</evidence>
<proteinExistence type="predicted"/>
<sequence length="62" mass="6994">MKPSDAKQITYPQLVKEFVIVDGACAVLPYLRQPRLNVTNVPQQCKDTATCVTRLVYISRNV</sequence>
<gene>
    <name evidence="1" type="ORF">E2C01_005844</name>
</gene>
<evidence type="ECO:0000313" key="2">
    <source>
        <dbReference type="Proteomes" id="UP000324222"/>
    </source>
</evidence>
<protein>
    <submittedName>
        <fullName evidence="1">Uncharacterized protein</fullName>
    </submittedName>
</protein>
<comment type="caution">
    <text evidence="1">The sequence shown here is derived from an EMBL/GenBank/DDBJ whole genome shotgun (WGS) entry which is preliminary data.</text>
</comment>
<dbReference type="Proteomes" id="UP000324222">
    <property type="component" value="Unassembled WGS sequence"/>
</dbReference>
<dbReference type="EMBL" id="VSRR010000260">
    <property type="protein sequence ID" value="MPC13125.1"/>
    <property type="molecule type" value="Genomic_DNA"/>
</dbReference>
<reference evidence="1 2" key="1">
    <citation type="submission" date="2019-05" db="EMBL/GenBank/DDBJ databases">
        <title>Another draft genome of Portunus trituberculatus and its Hox gene families provides insights of decapod evolution.</title>
        <authorList>
            <person name="Jeong J.-H."/>
            <person name="Song I."/>
            <person name="Kim S."/>
            <person name="Choi T."/>
            <person name="Kim D."/>
            <person name="Ryu S."/>
            <person name="Kim W."/>
        </authorList>
    </citation>
    <scope>NUCLEOTIDE SEQUENCE [LARGE SCALE GENOMIC DNA]</scope>
    <source>
        <tissue evidence="1">Muscle</tissue>
    </source>
</reference>